<protein>
    <recommendedName>
        <fullName evidence="3">Serine/threonine-protein phosphatase 1</fullName>
    </recommendedName>
</protein>
<evidence type="ECO:0000313" key="2">
    <source>
        <dbReference type="Proteomes" id="UP000317093"/>
    </source>
</evidence>
<dbReference type="GO" id="GO:0005737">
    <property type="term" value="C:cytoplasm"/>
    <property type="evidence" value="ECO:0007669"/>
    <property type="project" value="TreeGrafter"/>
</dbReference>
<dbReference type="PANTHER" id="PTHR42850:SF4">
    <property type="entry name" value="ZINC-DEPENDENT ENDOPOLYPHOSPHATASE"/>
    <property type="match status" value="1"/>
</dbReference>
<dbReference type="KEGG" id="knv:Pan216_53440"/>
<dbReference type="AlphaFoldDB" id="A0A518BBU0"/>
<reference evidence="1 2" key="1">
    <citation type="submission" date="2019-02" db="EMBL/GenBank/DDBJ databases">
        <title>Deep-cultivation of Planctomycetes and their phenomic and genomic characterization uncovers novel biology.</title>
        <authorList>
            <person name="Wiegand S."/>
            <person name="Jogler M."/>
            <person name="Boedeker C."/>
            <person name="Pinto D."/>
            <person name="Vollmers J."/>
            <person name="Rivas-Marin E."/>
            <person name="Kohn T."/>
            <person name="Peeters S.H."/>
            <person name="Heuer A."/>
            <person name="Rast P."/>
            <person name="Oberbeckmann S."/>
            <person name="Bunk B."/>
            <person name="Jeske O."/>
            <person name="Meyerdierks A."/>
            <person name="Storesund J.E."/>
            <person name="Kallscheuer N."/>
            <person name="Luecker S."/>
            <person name="Lage O.M."/>
            <person name="Pohl T."/>
            <person name="Merkel B.J."/>
            <person name="Hornburger P."/>
            <person name="Mueller R.-W."/>
            <person name="Bruemmer F."/>
            <person name="Labrenz M."/>
            <person name="Spormann A.M."/>
            <person name="Op den Camp H."/>
            <person name="Overmann J."/>
            <person name="Amann R."/>
            <person name="Jetten M.S.M."/>
            <person name="Mascher T."/>
            <person name="Medema M.H."/>
            <person name="Devos D.P."/>
            <person name="Kaster A.-K."/>
            <person name="Ovreas L."/>
            <person name="Rohde M."/>
            <person name="Galperin M.Y."/>
            <person name="Jogler C."/>
        </authorList>
    </citation>
    <scope>NUCLEOTIDE SEQUENCE [LARGE SCALE GENOMIC DNA]</scope>
    <source>
        <strain evidence="1 2">Pan216</strain>
    </source>
</reference>
<sequence>MALGTKCQLVCLKGNHEAAMLAALDGAMPLESWLMIGGLQTLYSYGPVGSPDDIPADHIEFLRECRLVHETDTHAFLHGNYDPKVPFDEQTTATLMWLSMRDHLPSPHVSGKTVVVGHTPQRSGDVLDLGYLQCIDTACVYGAYLTGLDVTTGKIWQVDRTGQRR</sequence>
<keyword evidence="2" id="KW-1185">Reference proteome</keyword>
<dbReference type="GO" id="GO:0110154">
    <property type="term" value="P:RNA decapping"/>
    <property type="evidence" value="ECO:0007669"/>
    <property type="project" value="TreeGrafter"/>
</dbReference>
<dbReference type="Proteomes" id="UP000317093">
    <property type="component" value="Chromosome"/>
</dbReference>
<dbReference type="InterPro" id="IPR050126">
    <property type="entry name" value="Ap4A_hydrolase"/>
</dbReference>
<dbReference type="InterPro" id="IPR029052">
    <property type="entry name" value="Metallo-depent_PP-like"/>
</dbReference>
<dbReference type="PANTHER" id="PTHR42850">
    <property type="entry name" value="METALLOPHOSPHOESTERASE"/>
    <property type="match status" value="1"/>
</dbReference>
<evidence type="ECO:0000313" key="1">
    <source>
        <dbReference type="EMBL" id="QDU64454.1"/>
    </source>
</evidence>
<dbReference type="SUPFAM" id="SSF56300">
    <property type="entry name" value="Metallo-dependent phosphatases"/>
    <property type="match status" value="1"/>
</dbReference>
<organism evidence="1 2">
    <name type="scientific">Kolteria novifilia</name>
    <dbReference type="NCBI Taxonomy" id="2527975"/>
    <lineage>
        <taxon>Bacteria</taxon>
        <taxon>Pseudomonadati</taxon>
        <taxon>Planctomycetota</taxon>
        <taxon>Planctomycetia</taxon>
        <taxon>Kolteriales</taxon>
        <taxon>Kolteriaceae</taxon>
        <taxon>Kolteria</taxon>
    </lineage>
</organism>
<evidence type="ECO:0008006" key="3">
    <source>
        <dbReference type="Google" id="ProtNLM"/>
    </source>
</evidence>
<gene>
    <name evidence="1" type="ORF">Pan216_53440</name>
</gene>
<accession>A0A518BBU0</accession>
<dbReference type="EMBL" id="CP036279">
    <property type="protein sequence ID" value="QDU64454.1"/>
    <property type="molecule type" value="Genomic_DNA"/>
</dbReference>
<dbReference type="Gene3D" id="3.60.21.10">
    <property type="match status" value="1"/>
</dbReference>
<dbReference type="GO" id="GO:0016791">
    <property type="term" value="F:phosphatase activity"/>
    <property type="evidence" value="ECO:0007669"/>
    <property type="project" value="TreeGrafter"/>
</dbReference>
<name>A0A518BBU0_9BACT</name>
<proteinExistence type="predicted"/>
<dbReference type="GO" id="GO:0008803">
    <property type="term" value="F:bis(5'-nucleosyl)-tetraphosphatase (symmetrical) activity"/>
    <property type="evidence" value="ECO:0007669"/>
    <property type="project" value="TreeGrafter"/>
</dbReference>